<feature type="compositionally biased region" description="Polar residues" evidence="1">
    <location>
        <begin position="24"/>
        <end position="34"/>
    </location>
</feature>
<dbReference type="InterPro" id="IPR011990">
    <property type="entry name" value="TPR-like_helical_dom_sf"/>
</dbReference>
<dbReference type="InterPro" id="IPR010982">
    <property type="entry name" value="Lambda_DNA-bd_dom_sf"/>
</dbReference>
<dbReference type="SUPFAM" id="SSF48452">
    <property type="entry name" value="TPR-like"/>
    <property type="match status" value="1"/>
</dbReference>
<evidence type="ECO:0008006" key="4">
    <source>
        <dbReference type="Google" id="ProtNLM"/>
    </source>
</evidence>
<comment type="caution">
    <text evidence="2">The sequence shown here is derived from an EMBL/GenBank/DDBJ whole genome shotgun (WGS) entry which is preliminary data.</text>
</comment>
<proteinExistence type="predicted"/>
<keyword evidence="3" id="KW-1185">Reference proteome</keyword>
<name>A0A9X1NPD2_9ACTN</name>
<dbReference type="EMBL" id="JAJOMB010000035">
    <property type="protein sequence ID" value="MCD5316836.1"/>
    <property type="molecule type" value="Genomic_DNA"/>
</dbReference>
<gene>
    <name evidence="2" type="ORF">LR394_38670</name>
</gene>
<accession>A0A9X1NPD2</accession>
<evidence type="ECO:0000313" key="2">
    <source>
        <dbReference type="EMBL" id="MCD5316836.1"/>
    </source>
</evidence>
<protein>
    <recommendedName>
        <fullName evidence="4">XRE family transcriptional regulator</fullName>
    </recommendedName>
</protein>
<feature type="region of interest" description="Disordered" evidence="1">
    <location>
        <begin position="1"/>
        <end position="36"/>
    </location>
</feature>
<evidence type="ECO:0000313" key="3">
    <source>
        <dbReference type="Proteomes" id="UP001138997"/>
    </source>
</evidence>
<reference evidence="2" key="1">
    <citation type="submission" date="2021-11" db="EMBL/GenBank/DDBJ databases">
        <title>Streptomyces corallinus and Kineosporia corallina sp. nov., two new coral-derived marine actinobacteria.</title>
        <authorList>
            <person name="Buangrab K."/>
            <person name="Sutthacheep M."/>
            <person name="Yeemin T."/>
            <person name="Harunari E."/>
            <person name="Igarashi Y."/>
            <person name="Sripreechasak P."/>
            <person name="Kanchanasin P."/>
            <person name="Tanasupawat S."/>
            <person name="Phongsopitanun W."/>
        </authorList>
    </citation>
    <scope>NUCLEOTIDE SEQUENCE</scope>
    <source>
        <strain evidence="2">JCM 31032</strain>
    </source>
</reference>
<sequence>MSDRDEESGRVPNQRLIQARRRLSSPSGSGQEMSPQELAEAINAYVWEHHKRQANLDRSYINKLENGTHRWPNPQYGEAFRHILGVPTDAALGFYGRRNRSAKPSGQAAHQETDATTPPANAPAHLLSERVRCSIVAGEPIDANAPKTDHLQLRALVTQMNGAYQGADYERALALVPAVMNAVAIRATSPSGDPRSASAAAALAHLALSKLMLKLGDIHLAWITADRARAHARAAEDPTLETATHFSIGCALYELPDRQDEARHLVERGLATARSGTINDPARISVVGALTLLAAVLASRRHDLPQAEQHLQAARVLADQLGGDRNELWTGFGPTNVLIHQVGITTETDPQRAIDLGERLDTSRMPVSLVSRRTQVHLDLATAFSQRPEGDPSALLHLLQAEVMAPQLLRVHPPARSLIMGLLTRERRTSTPGLRALAARAKVEV</sequence>
<dbReference type="Proteomes" id="UP001138997">
    <property type="component" value="Unassembled WGS sequence"/>
</dbReference>
<evidence type="ECO:0000256" key="1">
    <source>
        <dbReference type="SAM" id="MobiDB-lite"/>
    </source>
</evidence>
<feature type="region of interest" description="Disordered" evidence="1">
    <location>
        <begin position="97"/>
        <end position="122"/>
    </location>
</feature>
<dbReference type="Gene3D" id="1.25.40.10">
    <property type="entry name" value="Tetratricopeptide repeat domain"/>
    <property type="match status" value="1"/>
</dbReference>
<dbReference type="Gene3D" id="1.10.260.40">
    <property type="entry name" value="lambda repressor-like DNA-binding domains"/>
    <property type="match status" value="1"/>
</dbReference>
<dbReference type="GO" id="GO:0003677">
    <property type="term" value="F:DNA binding"/>
    <property type="evidence" value="ECO:0007669"/>
    <property type="project" value="InterPro"/>
</dbReference>
<organism evidence="2 3">
    <name type="scientific">Kineosporia babensis</name>
    <dbReference type="NCBI Taxonomy" id="499548"/>
    <lineage>
        <taxon>Bacteria</taxon>
        <taxon>Bacillati</taxon>
        <taxon>Actinomycetota</taxon>
        <taxon>Actinomycetes</taxon>
        <taxon>Kineosporiales</taxon>
        <taxon>Kineosporiaceae</taxon>
        <taxon>Kineosporia</taxon>
    </lineage>
</organism>
<dbReference type="RefSeq" id="WP_231449687.1">
    <property type="nucleotide sequence ID" value="NZ_JAJOMB010000035.1"/>
</dbReference>
<dbReference type="AlphaFoldDB" id="A0A9X1NPD2"/>